<dbReference type="GO" id="GO:0016020">
    <property type="term" value="C:membrane"/>
    <property type="evidence" value="ECO:0007669"/>
    <property type="project" value="UniProtKB-SubCell"/>
</dbReference>
<keyword evidence="4 6" id="KW-0472">Membrane</keyword>
<feature type="transmembrane region" description="Helical" evidence="6">
    <location>
        <begin position="251"/>
        <end position="268"/>
    </location>
</feature>
<evidence type="ECO:0000256" key="4">
    <source>
        <dbReference type="ARBA" id="ARBA00023136"/>
    </source>
</evidence>
<dbReference type="Proteomes" id="UP000053477">
    <property type="component" value="Unassembled WGS sequence"/>
</dbReference>
<dbReference type="InterPro" id="IPR002645">
    <property type="entry name" value="STAS_dom"/>
</dbReference>
<dbReference type="Pfam" id="PF00916">
    <property type="entry name" value="Sulfate_transp"/>
    <property type="match status" value="1"/>
</dbReference>
<reference evidence="8 9" key="1">
    <citation type="submission" date="2015-04" db="EMBL/GenBank/DDBJ databases">
        <title>Complete genome sequence of Schizopora paradoxa KUC8140, a cosmopolitan wood degrader in East Asia.</title>
        <authorList>
            <consortium name="DOE Joint Genome Institute"/>
            <person name="Min B."/>
            <person name="Park H."/>
            <person name="Jang Y."/>
            <person name="Kim J.-J."/>
            <person name="Kim K.H."/>
            <person name="Pangilinan J."/>
            <person name="Lipzen A."/>
            <person name="Riley R."/>
            <person name="Grigoriev I.V."/>
            <person name="Spatafora J.W."/>
            <person name="Choi I.-G."/>
        </authorList>
    </citation>
    <scope>NUCLEOTIDE SEQUENCE [LARGE SCALE GENOMIC DNA]</scope>
    <source>
        <strain evidence="8 9">KUC8140</strain>
    </source>
</reference>
<evidence type="ECO:0000256" key="6">
    <source>
        <dbReference type="SAM" id="Phobius"/>
    </source>
</evidence>
<dbReference type="InterPro" id="IPR036513">
    <property type="entry name" value="STAS_dom_sf"/>
</dbReference>
<evidence type="ECO:0000256" key="1">
    <source>
        <dbReference type="ARBA" id="ARBA00004141"/>
    </source>
</evidence>
<gene>
    <name evidence="8" type="ORF">SCHPADRAFT_851656</name>
</gene>
<feature type="compositionally biased region" description="Polar residues" evidence="5">
    <location>
        <begin position="1"/>
        <end position="10"/>
    </location>
</feature>
<feature type="transmembrane region" description="Helical" evidence="6">
    <location>
        <begin position="199"/>
        <end position="218"/>
    </location>
</feature>
<sequence length="673" mass="73384">MQSGLTNPSPRSEHSALLPEGDLERGRYTNPPGPTSSKTSSTKARDGKLPRIPTTTWAKVRYYLPVMGWLPGYSTSTLPGDFLAGLTVASILIPQSISYATSLAKLSPLAGLYSAAIPGAVYALLGSSRQLNVAPEAALSLLIGQAVSGALHGDPHAHPSNPNAIALAVTTITTLQVGLFSFALGLLRLGFMDVLLSRALLRGFVTAIAVVIMIEQLIPMLGLVGREHIINPHTTLEKLKFIIENAATHEHRPTTLISFGSLAILVVLRNLKHTRFVQKYWFIHRIPEVLIVVIVSTILSDKFNWDDLGVVILGDVPIKTDKHFFRFPIHRSTIGYLQSTTSTAVLIAVVGYLDSVVAAKQNADRFGYAISPNRELVALGAGNIIASFVPGCLPAYGSITRSRINADVGGRSQMASLICSALVLLATFFLLPALYFLPRCVLSAVIALVVFTLLAEAPHDVKYFWRMRAYTDLALMAVTFVCTIVWNVEIGIACSIIISLLLVVHKSSKPKMTILGRMPGTTTWKPIAENPEAEEDILPGSAPALIVRLNESLDFANTAQLKQRLRRLELFGEHPHHPSDEPRRKPASVLVFHFRDVETCDACAAQILFESLTNYKSRGTQVYVAHLRPDVRETFERAGIVDLLGEDKICVDVAEAVRKAKIEGDFSERASLQ</sequence>
<dbReference type="NCBIfam" id="TIGR00815">
    <property type="entry name" value="sulP"/>
    <property type="match status" value="1"/>
</dbReference>
<feature type="transmembrane region" description="Helical" evidence="6">
    <location>
        <begin position="334"/>
        <end position="355"/>
    </location>
</feature>
<dbReference type="Pfam" id="PF01740">
    <property type="entry name" value="STAS"/>
    <property type="match status" value="1"/>
</dbReference>
<name>A0A0H2RQZ3_9AGAM</name>
<evidence type="ECO:0000259" key="7">
    <source>
        <dbReference type="PROSITE" id="PS50801"/>
    </source>
</evidence>
<dbReference type="InterPro" id="IPR001902">
    <property type="entry name" value="SLC26A/SulP_fam"/>
</dbReference>
<proteinExistence type="predicted"/>
<dbReference type="PROSITE" id="PS50801">
    <property type="entry name" value="STAS"/>
    <property type="match status" value="1"/>
</dbReference>
<organism evidence="8 9">
    <name type="scientific">Schizopora paradoxa</name>
    <dbReference type="NCBI Taxonomy" id="27342"/>
    <lineage>
        <taxon>Eukaryota</taxon>
        <taxon>Fungi</taxon>
        <taxon>Dikarya</taxon>
        <taxon>Basidiomycota</taxon>
        <taxon>Agaricomycotina</taxon>
        <taxon>Agaricomycetes</taxon>
        <taxon>Hymenochaetales</taxon>
        <taxon>Schizoporaceae</taxon>
        <taxon>Schizopora</taxon>
    </lineage>
</organism>
<feature type="region of interest" description="Disordered" evidence="5">
    <location>
        <begin position="1"/>
        <end position="49"/>
    </location>
</feature>
<evidence type="ECO:0000256" key="3">
    <source>
        <dbReference type="ARBA" id="ARBA00022989"/>
    </source>
</evidence>
<dbReference type="PANTHER" id="PTHR11814">
    <property type="entry name" value="SULFATE TRANSPORTER"/>
    <property type="match status" value="1"/>
</dbReference>
<dbReference type="InParanoid" id="A0A0H2RQZ3"/>
<feature type="transmembrane region" description="Helical" evidence="6">
    <location>
        <begin position="411"/>
        <end position="431"/>
    </location>
</feature>
<protein>
    <recommendedName>
        <fullName evidence="7">STAS domain-containing protein</fullName>
    </recommendedName>
</protein>
<evidence type="ECO:0000313" key="8">
    <source>
        <dbReference type="EMBL" id="KLO13987.1"/>
    </source>
</evidence>
<dbReference type="FunCoup" id="A0A0H2RQZ3">
    <property type="interactions" value="9"/>
</dbReference>
<comment type="subcellular location">
    <subcellularLocation>
        <location evidence="1">Membrane</location>
        <topology evidence="1">Multi-pass membrane protein</topology>
    </subcellularLocation>
</comment>
<feature type="transmembrane region" description="Helical" evidence="6">
    <location>
        <begin position="280"/>
        <end position="299"/>
    </location>
</feature>
<keyword evidence="3 6" id="KW-1133">Transmembrane helix</keyword>
<keyword evidence="2 6" id="KW-0812">Transmembrane</keyword>
<accession>A0A0H2RQZ3</accession>
<dbReference type="GO" id="GO:0055085">
    <property type="term" value="P:transmembrane transport"/>
    <property type="evidence" value="ECO:0007669"/>
    <property type="project" value="InterPro"/>
</dbReference>
<dbReference type="SUPFAM" id="SSF52091">
    <property type="entry name" value="SpoIIaa-like"/>
    <property type="match status" value="1"/>
</dbReference>
<dbReference type="Gene3D" id="3.30.750.24">
    <property type="entry name" value="STAS domain"/>
    <property type="match status" value="1"/>
</dbReference>
<evidence type="ECO:0000256" key="2">
    <source>
        <dbReference type="ARBA" id="ARBA00022692"/>
    </source>
</evidence>
<feature type="transmembrane region" description="Helical" evidence="6">
    <location>
        <begin position="165"/>
        <end position="187"/>
    </location>
</feature>
<dbReference type="STRING" id="27342.A0A0H2RQZ3"/>
<keyword evidence="9" id="KW-1185">Reference proteome</keyword>
<feature type="transmembrane region" description="Helical" evidence="6">
    <location>
        <begin position="106"/>
        <end position="125"/>
    </location>
</feature>
<dbReference type="AlphaFoldDB" id="A0A0H2RQZ3"/>
<feature type="transmembrane region" description="Helical" evidence="6">
    <location>
        <begin position="376"/>
        <end position="399"/>
    </location>
</feature>
<feature type="domain" description="STAS" evidence="7">
    <location>
        <begin position="545"/>
        <end position="660"/>
    </location>
</feature>
<dbReference type="InterPro" id="IPR011547">
    <property type="entry name" value="SLC26A/SulP_dom"/>
</dbReference>
<evidence type="ECO:0000256" key="5">
    <source>
        <dbReference type="SAM" id="MobiDB-lite"/>
    </source>
</evidence>
<evidence type="ECO:0000313" key="9">
    <source>
        <dbReference type="Proteomes" id="UP000053477"/>
    </source>
</evidence>
<feature type="transmembrane region" description="Helical" evidence="6">
    <location>
        <begin position="475"/>
        <end position="504"/>
    </location>
</feature>
<feature type="transmembrane region" description="Helical" evidence="6">
    <location>
        <begin position="82"/>
        <end position="100"/>
    </location>
</feature>
<dbReference type="OrthoDB" id="427213at2759"/>
<dbReference type="EMBL" id="KQ085950">
    <property type="protein sequence ID" value="KLO13987.1"/>
    <property type="molecule type" value="Genomic_DNA"/>
</dbReference>
<feature type="transmembrane region" description="Helical" evidence="6">
    <location>
        <begin position="436"/>
        <end position="455"/>
    </location>
</feature>
<dbReference type="CDD" id="cd07042">
    <property type="entry name" value="STAS_SulP_like_sulfate_transporter"/>
    <property type="match status" value="1"/>
</dbReference>